<reference evidence="1" key="1">
    <citation type="journal article" date="2020" name="mSystems">
        <title>Genome- and Community-Level Interaction Insights into Carbon Utilization and Element Cycling Functions of Hydrothermarchaeota in Hydrothermal Sediment.</title>
        <authorList>
            <person name="Zhou Z."/>
            <person name="Liu Y."/>
            <person name="Xu W."/>
            <person name="Pan J."/>
            <person name="Luo Z.H."/>
            <person name="Li M."/>
        </authorList>
    </citation>
    <scope>NUCLEOTIDE SEQUENCE [LARGE SCALE GENOMIC DNA]</scope>
    <source>
        <strain evidence="1">SpSt-774</strain>
    </source>
</reference>
<dbReference type="AlphaFoldDB" id="A0A7C4TC15"/>
<sequence>MVEIKGNYFYSEQYLKRNYKEFKDISQVKGLIKKILADYNNAGFAFCKIKPEIISQDSASKVILWIEEGERIEIIDYLFKIAGKTERSQLRRIARLKLNTLFSLKELNRVKNIFKKTGIFKKINEQIIKRDDDYYLLFEMEEEKGDYILGIGSLAQNNANLSLGVSTLNFFGTMRRFEFNFESSFSQDENYKPKRLFAIDFTDPVLLTPVTFKGRIFLDTRDTARFNLLEARFIAPLTNYFSTVLLSGVEMVSYFSEYPIKSYNSTLLGVGIEFNYESERFSTNQKMDYDYLIRENERYRIKYDGEINFLNISLRPHYSYAETKKFEDFDYFRLGGAKTIRGYWEDEFLTKSFILLNIEYRRFPLYPILDIAFFNKMCYYSYGFGIDARADFGIATLVFAWPKKGRIYDGKVHLLLGKNF</sequence>
<dbReference type="EMBL" id="DTGZ01000107">
    <property type="protein sequence ID" value="HGV97824.1"/>
    <property type="molecule type" value="Genomic_DNA"/>
</dbReference>
<organism evidence="1">
    <name type="scientific">candidate division WOR-3 bacterium</name>
    <dbReference type="NCBI Taxonomy" id="2052148"/>
    <lineage>
        <taxon>Bacteria</taxon>
        <taxon>Bacteria division WOR-3</taxon>
    </lineage>
</organism>
<comment type="caution">
    <text evidence="1">The sequence shown here is derived from an EMBL/GenBank/DDBJ whole genome shotgun (WGS) entry which is preliminary data.</text>
</comment>
<evidence type="ECO:0008006" key="2">
    <source>
        <dbReference type="Google" id="ProtNLM"/>
    </source>
</evidence>
<protein>
    <recommendedName>
        <fullName evidence="2">POTRA domain-containing protein</fullName>
    </recommendedName>
</protein>
<gene>
    <name evidence="1" type="ORF">ENV60_05970</name>
</gene>
<proteinExistence type="predicted"/>
<evidence type="ECO:0000313" key="1">
    <source>
        <dbReference type="EMBL" id="HGV97824.1"/>
    </source>
</evidence>
<dbReference type="Gene3D" id="2.40.160.50">
    <property type="entry name" value="membrane protein fhac: a member of the omp85/tpsb transporter family"/>
    <property type="match status" value="1"/>
</dbReference>
<accession>A0A7C4TC15</accession>
<name>A0A7C4TC15_UNCW3</name>